<accession>A0ABW9H110</accession>
<dbReference type="Pfam" id="PF03600">
    <property type="entry name" value="CitMHS"/>
    <property type="match status" value="1"/>
</dbReference>
<keyword evidence="2" id="KW-0813">Transport</keyword>
<evidence type="ECO:0000256" key="2">
    <source>
        <dbReference type="ARBA" id="ARBA00022448"/>
    </source>
</evidence>
<feature type="transmembrane region" description="Helical" evidence="6">
    <location>
        <begin position="89"/>
        <end position="109"/>
    </location>
</feature>
<organism evidence="8 9">
    <name type="scientific">Peptococcus simiae</name>
    <dbReference type="NCBI Taxonomy" id="1643805"/>
    <lineage>
        <taxon>Bacteria</taxon>
        <taxon>Bacillati</taxon>
        <taxon>Bacillota</taxon>
        <taxon>Clostridia</taxon>
        <taxon>Eubacteriales</taxon>
        <taxon>Peptococcaceae</taxon>
        <taxon>Peptococcus</taxon>
    </lineage>
</organism>
<feature type="transmembrane region" description="Helical" evidence="6">
    <location>
        <begin position="170"/>
        <end position="189"/>
    </location>
</feature>
<dbReference type="EMBL" id="JBJUVG010000009">
    <property type="protein sequence ID" value="MFM9414097.1"/>
    <property type="molecule type" value="Genomic_DNA"/>
</dbReference>
<evidence type="ECO:0000259" key="7">
    <source>
        <dbReference type="Pfam" id="PF03600"/>
    </source>
</evidence>
<feature type="transmembrane region" description="Helical" evidence="6">
    <location>
        <begin position="129"/>
        <end position="158"/>
    </location>
</feature>
<keyword evidence="3 6" id="KW-0812">Transmembrane</keyword>
<dbReference type="Proteomes" id="UP001631949">
    <property type="component" value="Unassembled WGS sequence"/>
</dbReference>
<feature type="transmembrane region" description="Helical" evidence="6">
    <location>
        <begin position="440"/>
        <end position="458"/>
    </location>
</feature>
<feature type="transmembrane region" description="Helical" evidence="6">
    <location>
        <begin position="317"/>
        <end position="336"/>
    </location>
</feature>
<evidence type="ECO:0000313" key="8">
    <source>
        <dbReference type="EMBL" id="MFM9414097.1"/>
    </source>
</evidence>
<evidence type="ECO:0000256" key="5">
    <source>
        <dbReference type="ARBA" id="ARBA00023136"/>
    </source>
</evidence>
<keyword evidence="9" id="KW-1185">Reference proteome</keyword>
<feature type="transmembrane region" description="Helical" evidence="6">
    <location>
        <begin position="356"/>
        <end position="377"/>
    </location>
</feature>
<gene>
    <name evidence="8" type="ORF">ACKQTC_06930</name>
</gene>
<dbReference type="RefSeq" id="WP_408977710.1">
    <property type="nucleotide sequence ID" value="NZ_JBJUVG010000009.1"/>
</dbReference>
<feature type="transmembrane region" description="Helical" evidence="6">
    <location>
        <begin position="12"/>
        <end position="31"/>
    </location>
</feature>
<feature type="transmembrane region" description="Helical" evidence="6">
    <location>
        <begin position="287"/>
        <end position="305"/>
    </location>
</feature>
<evidence type="ECO:0000256" key="4">
    <source>
        <dbReference type="ARBA" id="ARBA00022989"/>
    </source>
</evidence>
<keyword evidence="4 6" id="KW-1133">Transmembrane helix</keyword>
<keyword evidence="5 6" id="KW-0472">Membrane</keyword>
<evidence type="ECO:0000256" key="1">
    <source>
        <dbReference type="ARBA" id="ARBA00004141"/>
    </source>
</evidence>
<feature type="transmembrane region" description="Helical" evidence="6">
    <location>
        <begin position="63"/>
        <end position="82"/>
    </location>
</feature>
<dbReference type="InterPro" id="IPR004680">
    <property type="entry name" value="Cit_transptr-like_dom"/>
</dbReference>
<sequence length="461" mass="51058">MMGKLVGERSNLVKWAITIGLTLIIFTVPVTESFTMDMHIFLAIVIFCISTVAFEFFDVMIPALLMSFAFLAFDLAPIELVFSGWTKTLPYQVIGAFILANVLNEIGLLKRVAFWVILRTSGTYRGLVFGIWFAAVIASLITSGNAFVVIAAFCYGICKALELKPSRETTVIFAAGIMGTVTSWMFIYFPAQMPFLISAGQTIDSKFNITWLEFFVDNLPYFLICIVTLWIITMVFKPTQLIQGKESITRLYKELPEISSAEIKAAIVAVGILLFLTTAQWHGLDVAWALMIGPLLLYMPGVNVGSKESIKNINFSLIIFIISCMSIGAVGTHIGLSQMVSDLVVPILENSSGNSIVVFYGLLGMLLNVLLTPMAILGALCQPFAQIAADLNINIKGAMYGLYWGTDQVFLPHEINAILIFFSFGFMPMKYFIKVFSLKTVLFFVGLLVCLIPWWHFVGAL</sequence>
<reference evidence="8 9" key="1">
    <citation type="journal article" date="2016" name="Int. J. Syst. Evol. Microbiol.">
        <title>Peptococcus simiae sp. nov., isolated from rhesus macaque faeces and emended description of the genus Peptococcus.</title>
        <authorList>
            <person name="Shkoporov A.N."/>
            <person name="Efimov B.A."/>
            <person name="Kondova I."/>
            <person name="Ouwerling B."/>
            <person name="Chaplin A.V."/>
            <person name="Shcherbakova V.A."/>
            <person name="Langermans J.A.M."/>
        </authorList>
    </citation>
    <scope>NUCLEOTIDE SEQUENCE [LARGE SCALE GENOMIC DNA]</scope>
    <source>
        <strain evidence="8 9">M108</strain>
    </source>
</reference>
<comment type="subcellular location">
    <subcellularLocation>
        <location evidence="1">Membrane</location>
        <topology evidence="1">Multi-pass membrane protein</topology>
    </subcellularLocation>
</comment>
<proteinExistence type="predicted"/>
<protein>
    <submittedName>
        <fullName evidence="8">SLC13 family permease</fullName>
    </submittedName>
</protein>
<evidence type="ECO:0000256" key="3">
    <source>
        <dbReference type="ARBA" id="ARBA00022692"/>
    </source>
</evidence>
<evidence type="ECO:0000256" key="6">
    <source>
        <dbReference type="SAM" id="Phobius"/>
    </source>
</evidence>
<name>A0ABW9H110_9FIRM</name>
<comment type="caution">
    <text evidence="8">The sequence shown here is derived from an EMBL/GenBank/DDBJ whole genome shotgun (WGS) entry which is preliminary data.</text>
</comment>
<feature type="transmembrane region" description="Helical" evidence="6">
    <location>
        <begin position="38"/>
        <end position="57"/>
    </location>
</feature>
<feature type="transmembrane region" description="Helical" evidence="6">
    <location>
        <begin position="221"/>
        <end position="242"/>
    </location>
</feature>
<evidence type="ECO:0000313" key="9">
    <source>
        <dbReference type="Proteomes" id="UP001631949"/>
    </source>
</evidence>
<feature type="domain" description="Citrate transporter-like" evidence="7">
    <location>
        <begin position="53"/>
        <end position="378"/>
    </location>
</feature>